<accession>A0A4R0XAB8</accession>
<protein>
    <submittedName>
        <fullName evidence="1">Uncharacterized protein</fullName>
    </submittedName>
</protein>
<name>A0A4R0XAB8_9BURK</name>
<gene>
    <name evidence="1" type="ORF">BZM27_45255</name>
</gene>
<evidence type="ECO:0000313" key="2">
    <source>
        <dbReference type="Proteomes" id="UP000294200"/>
    </source>
</evidence>
<dbReference type="EMBL" id="MWML01000326">
    <property type="protein sequence ID" value="TCG03857.1"/>
    <property type="molecule type" value="Genomic_DNA"/>
</dbReference>
<keyword evidence="2" id="KW-1185">Reference proteome</keyword>
<sequence length="98" mass="11572">MLRLRTNLRTRLRLGLRMEFLSRLLLRLRMHVGPRLLLDLRLLDLRLRTHLCTRLRLSLLHRCGLPTLILAMRRLPLYDAAAETIPRSLRCSRCCCAT</sequence>
<dbReference type="Proteomes" id="UP000294200">
    <property type="component" value="Unassembled WGS sequence"/>
</dbReference>
<evidence type="ECO:0000313" key="1">
    <source>
        <dbReference type="EMBL" id="TCG03857.1"/>
    </source>
</evidence>
<comment type="caution">
    <text evidence="1">The sequence shown here is derived from an EMBL/GenBank/DDBJ whole genome shotgun (WGS) entry which is preliminary data.</text>
</comment>
<organism evidence="1 2">
    <name type="scientific">Paraburkholderia steynii</name>
    <dbReference type="NCBI Taxonomy" id="1245441"/>
    <lineage>
        <taxon>Bacteria</taxon>
        <taxon>Pseudomonadati</taxon>
        <taxon>Pseudomonadota</taxon>
        <taxon>Betaproteobacteria</taxon>
        <taxon>Burkholderiales</taxon>
        <taxon>Burkholderiaceae</taxon>
        <taxon>Paraburkholderia</taxon>
    </lineage>
</organism>
<dbReference type="AlphaFoldDB" id="A0A4R0XAB8"/>
<proteinExistence type="predicted"/>
<reference evidence="1 2" key="1">
    <citation type="submission" date="2017-02" db="EMBL/GenBank/DDBJ databases">
        <title>Paraburkholderia sophoroidis sp. nov. and Paraburkholderia steynii sp. nov. rhizobial symbionts of the fynbos legume Hypocalyptus sophoroides.</title>
        <authorList>
            <person name="Steenkamp E.T."/>
            <person name="Beukes C.W."/>
            <person name="Van Zyl E."/>
            <person name="Avontuur J."/>
            <person name="Chan W.Y."/>
            <person name="Hassen A."/>
            <person name="Palmer M."/>
            <person name="Mthombeni L."/>
            <person name="Phalane F."/>
            <person name="Sereme K."/>
            <person name="Venter S.N."/>
        </authorList>
    </citation>
    <scope>NUCLEOTIDE SEQUENCE [LARGE SCALE GENOMIC DNA]</scope>
    <source>
        <strain evidence="1 2">HC1.1ba</strain>
    </source>
</reference>